<protein>
    <submittedName>
        <fullName evidence="2">Uncharacterized protein</fullName>
    </submittedName>
</protein>
<feature type="region of interest" description="Disordered" evidence="1">
    <location>
        <begin position="27"/>
        <end position="83"/>
    </location>
</feature>
<evidence type="ECO:0000313" key="2">
    <source>
        <dbReference type="EMBL" id="EAP74740.1"/>
    </source>
</evidence>
<proteinExistence type="predicted"/>
<organism evidence="2 3">
    <name type="scientific">Ralstonia solanacearum (strain UW551)</name>
    <dbReference type="NCBI Taxonomy" id="342110"/>
    <lineage>
        <taxon>Bacteria</taxon>
        <taxon>Pseudomonadati</taxon>
        <taxon>Pseudomonadota</taxon>
        <taxon>Betaproteobacteria</taxon>
        <taxon>Burkholderiales</taxon>
        <taxon>Burkholderiaceae</taxon>
        <taxon>Ralstonia</taxon>
        <taxon>Ralstonia solanacearum species complex</taxon>
    </lineage>
</organism>
<feature type="compositionally biased region" description="Basic and acidic residues" evidence="1">
    <location>
        <begin position="115"/>
        <end position="130"/>
    </location>
</feature>
<name>A0AB33VIX5_RALSU</name>
<gene>
    <name evidence="2" type="ORF">RRSL_04602</name>
</gene>
<dbReference type="AlphaFoldDB" id="A0AB33VIX5"/>
<dbReference type="EMBL" id="AAKL01000001">
    <property type="protein sequence ID" value="EAP74740.1"/>
    <property type="molecule type" value="Genomic_DNA"/>
</dbReference>
<sequence length="136" mass="15446">MHRLPYLLRDVQERLDLARGRRVRLVQQRRDQARHRLSQTMGKPGQVAGRLAARRQRQAHPAPGRQAQDPGQPVRQPEPAADRRLLRAVHLQLPAPAERAAVADAADRASGLRHHGQDDGEDRMGSELGRRPRRRI</sequence>
<dbReference type="Proteomes" id="UP000005933">
    <property type="component" value="Unassembled WGS sequence"/>
</dbReference>
<reference evidence="2 3" key="1">
    <citation type="journal article" date="2006" name="Mol. Plant Microbe Interact.">
        <title>Identification of open reading frames unique to a select agent: Ralstonia solanacearum race 3 biovar 2.</title>
        <authorList>
            <person name="Gabriel D.W."/>
            <person name="Allen C."/>
            <person name="Schell M."/>
            <person name="Denny T.P."/>
            <person name="Greenberg J.T."/>
            <person name="Duan Y.P."/>
            <person name="Flores-Cruz Z."/>
            <person name="Huang Q."/>
            <person name="Clifford J.M."/>
            <person name="Presting G."/>
            <person name="Gonzalez E.T."/>
            <person name="Reddy J."/>
            <person name="Elphinstone J."/>
            <person name="Swanson J."/>
            <person name="Yao J."/>
            <person name="Mulholland V."/>
            <person name="Liu L."/>
            <person name="Farmerie W."/>
            <person name="Patnaikuni M."/>
            <person name="Balogh B."/>
            <person name="Norman D."/>
            <person name="Alvarez A."/>
            <person name="Castillo J.A."/>
            <person name="Jones J."/>
            <person name="Saddler G."/>
            <person name="Walunas T."/>
            <person name="Zhukov A."/>
            <person name="Mikhailova N."/>
        </authorList>
    </citation>
    <scope>NUCLEOTIDE SEQUENCE [LARGE SCALE GENOMIC DNA]</scope>
    <source>
        <strain evidence="2 3">UW551</strain>
    </source>
</reference>
<comment type="caution">
    <text evidence="2">The sequence shown here is derived from an EMBL/GenBank/DDBJ whole genome shotgun (WGS) entry which is preliminary data.</text>
</comment>
<evidence type="ECO:0000256" key="1">
    <source>
        <dbReference type="SAM" id="MobiDB-lite"/>
    </source>
</evidence>
<accession>A0AB33VIX5</accession>
<feature type="region of interest" description="Disordered" evidence="1">
    <location>
        <begin position="98"/>
        <end position="136"/>
    </location>
</feature>
<feature type="compositionally biased region" description="Low complexity" evidence="1">
    <location>
        <begin position="59"/>
        <end position="68"/>
    </location>
</feature>
<evidence type="ECO:0000313" key="3">
    <source>
        <dbReference type="Proteomes" id="UP000005933"/>
    </source>
</evidence>